<accession>A0A979FMG1</accession>
<evidence type="ECO:0000256" key="3">
    <source>
        <dbReference type="PROSITE-ProRule" id="PRU00339"/>
    </source>
</evidence>
<feature type="repeat" description="TPR" evidence="3">
    <location>
        <begin position="130"/>
        <end position="163"/>
    </location>
</feature>
<dbReference type="KEGG" id="hazt:108668744"/>
<feature type="compositionally biased region" description="Polar residues" evidence="4">
    <location>
        <begin position="3076"/>
        <end position="3092"/>
    </location>
</feature>
<dbReference type="GO" id="GO:0031491">
    <property type="term" value="F:nucleosome binding"/>
    <property type="evidence" value="ECO:0007669"/>
    <property type="project" value="TreeGrafter"/>
</dbReference>
<feature type="region of interest" description="Disordered" evidence="4">
    <location>
        <begin position="2833"/>
        <end position="3000"/>
    </location>
</feature>
<feature type="compositionally biased region" description="Basic and acidic residues" evidence="4">
    <location>
        <begin position="353"/>
        <end position="366"/>
    </location>
</feature>
<comment type="subcellular location">
    <subcellularLocation>
        <location evidence="1">Nucleus</location>
    </subcellularLocation>
</comment>
<dbReference type="PROSITE" id="PS50005">
    <property type="entry name" value="TPR"/>
    <property type="match status" value="2"/>
</dbReference>
<feature type="region of interest" description="Disordered" evidence="4">
    <location>
        <begin position="885"/>
        <end position="1040"/>
    </location>
</feature>
<dbReference type="InterPro" id="IPR011990">
    <property type="entry name" value="TPR-like_helical_dom_sf"/>
</dbReference>
<feature type="compositionally biased region" description="Basic residues" evidence="4">
    <location>
        <begin position="1204"/>
        <end position="1214"/>
    </location>
</feature>
<feature type="compositionally biased region" description="Acidic residues" evidence="4">
    <location>
        <begin position="671"/>
        <end position="743"/>
    </location>
</feature>
<protein>
    <submittedName>
        <fullName evidence="6">Uncharacterized protein LOC108668744</fullName>
    </submittedName>
</protein>
<sequence>MFRISALNSGRGSSEAVDPNDASGQVLVGPSREVLEANAHSMHSAAIQQMAQSKNELAEKNFLAVLSNPIIENAEPGTEFCTSGGKKLPPELGLKYSCYKNLGNIKMEQKCYQAASSYFIQAMELDSGEVGVSYRLGLAAIQLRDFELALVAFQEGLRVSPHHLICQDQLLSVLLVLGMHVEVLAVAMTVLRRHPRHVKARAFSSYVLHHLPHCAALACSAYSHSDVLFSADEDYDKAAGERFIATCLALRPAIVPREVPRRPAVPCPSGLPLAAPLGALTWHDLGSSLLATLDMLDQQDPVLFTAPVTVEKALRDYEEVQKRKQEEVASRGKDSSHDQTRHNNPALGTEPAHASDGDGRDSRIKSETSSGRRTKIEVGNGQDTFRLHHRNSDDGTSSSTSPAASSSVPCGNSRSELVEVERVQSPGQNSENRKLEARCPATHMHDDELVKTDPTVPQLSDSVAISLDIDKPGDTELDSDVKYSNQLCKDEKEINEIAGKNIMASRSPHSIERNLDDGKRIEVKLDGNLQNNEVWYDFESDKKVNLYSPVIETESFKRKRDSLADSECGTAKKARSGSTEDEISSSSRTSASVDRRTSTETDDTSPFAKPLSHPGDGLRRSSTESDETAIATQNSDDDDTSASTKAPKSRSTEGSVLTGKEMDYENGEASSDSEVEPEEEELGSGTQDETEDEEEVVTNFEDGVDEEVEEDCDEEEDVQDDEDDDGDDEADEESQIEADEDENNSDKEMEVDEEFHAADDNSDHEAMDETIVVNNSFQNDDRAENSDSEDATSIEDDQTAEGDEDTNDEELSDHDDHHIPSDLQMLNNQIHAACQETDSLVEAIREDKEKADRVSASLCANVGDGDQGLSSPNIAYGTDYCYNNSDGSPEVDQSPRGGHMDGINPTAISSSEQHGEFETVVFGLNSEGTARSEAVPDSHQFSPKPPKTSQSGHRFDNNDCSNAFVKTDARTEKVKEPVESHQSSSKVSDLKSKAEISEGIEEGESAPNVVGSPKKSESAQECLESTNVLNNSPNAKSTREMTVNYEEKRACTTVNSEDNLCSNLGENGDRCKILTDAMPTSDKPHVDSTSCEVAAKTAADDGPDKCPALSSLEPSNSALRPNNLEEPLENNAPGTGKTIEQIAKVVTEADETLVQNENNARDAGELLGPNENEATDAGDTEVPESATDIDDDILNHGGCSTPRGRGRPGRKRRGLSNNSSSVGLRHVIPRRGKRGLERELQQLDYWGRKADGGASKRRRRTAQDGITTAHLLRSFVPAALLGTNTEASNEAPAATLASGAASSPDVANNTCTETNVVPVVNVDAVPQPTKHAAVPDVENDEHTSGTSISCAASSAKVVRDDTSATARVHPTAVRTPDDVTASTEQPPATRPRKPSADTQQSSADTQQDHIKTEEKMVRAFLEQHCKNHGVLDLLGHFLRAFVSARPTCVWKPGDARILLGLYPRYRETIQEPSPLCMSTELVPALQLHSTVTLAYWELAFSAKSALNLPLPERYRDDDVSLLSLLLSRPEIVSVVPAYKQRFSWLMAQLEMVRGRPEIAALHLSQVVDECEDLGMSELCTHRVVTDTKKVTPARARSQLKSLLKRQLVRQVEDQFSQQNYAVVIEVVSGELTDDVSFSDAEQRSAHCSLLISALTAMQDHKGVLEWGSLVLEQELNACKSRPPWSAASSDDGEDNEEKGYDFPLISLTLRSMERAMENLNDDGELNCSSLLLQQERLSCTPHPLPSTLLLVTAHDELAKLERCCSDGGRLLLYSLPVLLEELRQDLHTASCTSLLQARDQATCCLFQLPARRNKRGVRDHGGAGVPLTYGHVARLYPYYHTYVLPCPQRGVRDHGGAGVPLTYGHVARLYPYYRPDELPHFQAATPPSLSEDLALLFKRFVELLPEEFLVVNKLEEVERYLSGDTSEMKLKQAIENHPLPHVFYLLGDHFFKNKEWDSAVFYYKQDIVINPSRLDSWAGLGLALKTKLETQLNSCEIIPDEEKFLGQVEEASRCFEEALRQDPNHSNLWVEFAGLVYMTFSHASRLLKQELNPDMSLEMYDLLEKTKAKMLDRSEQCFSKALKLSVEDVAPDDERWLYYYMLGKIGEKKTAPPKEIIENYIAAANELHLNGAQYPSKINYNNPEEYAVEALEMHFRIHSYIMKFVDPKDVKLPSADLIDYFMLVTEKLSKGNFVTSTQYIPTDFSCLDSQSAKSRPSPSPQLIQNVAFVQSLVSEIMENACDEAQSKNKPGHPEENRTTQSNNTTQSVNVCSDDEIMVVEESKEQKSKKIIISRCLDAYKLCLVRFPHHYKSLYRLAHFYHTAKLCKDNNKTRNYLIGSTFWQRVDYMPVNGLFHERRISYQQPRNCNLFHGVWRIPNDEIDRPGSFAAHMFRCVSLALDVLPSVKDFQTTFDIALALKVSPEKDKKYLRENERQLLCEHATQVGLQTVKDKFRILFKTNAVIHRNRKMAFLSDVYGCHRYLSRHLGEIESTISSLLSQTYAALEVVTGDPATLLRQAEAYCQAHHMGNLASRRGGQQKANAILLQAKRPSNALLLHQQQQMLKPSLVEPVKTGGNRQACVPLLSGPNASAKVSEADVTHRKQDSASGNPKSILASDRQPQKSSSKLEANNTKPVRANPATDGNVPKANMPGSSGSSYSSSQSAMNASNRSLATPQPRSTAAPVPRSSATVLPRSAAFSRSQANSSSRKPSSVPSPNKTPANSSSAQATTSSYDSKKSQVLASKTGSANKVQDSASMQLPASSSDDQLIRHAYGVYEKLIQFQSKVSAKGIDTATYNLYKSQLDNYQAQLLQLLKVPVVSQYFQQSLQKMQNTAAKLPPPPKTVPTATAASGRASQKLPTATSSRTSSSDIIVEKCVRKSNPMNKESVPKPNPSSSSSTSQKNIPPQSQQKPSHPVAQKKSFPSNNFQSSTYQMAMSSKPLPRLPKGLSVTVSPSKESDPVRALPTSNKSISLNPVRQAPLGASSSSRASSSKPSPSSCVQLNPEQLMQLAYGNASAATFSSPSPWASGKQATQPSPKTSLSLDAHARQFYKNSPNTNLALVSNKKLPASRAKSLTVAQKLQHLRTQQPSAEQRNKSKDHLKSNTSVGDSDDVITLD</sequence>
<feature type="compositionally biased region" description="Basic and acidic residues" evidence="4">
    <location>
        <begin position="3093"/>
        <end position="3102"/>
    </location>
</feature>
<evidence type="ECO:0000313" key="5">
    <source>
        <dbReference type="Proteomes" id="UP000694843"/>
    </source>
</evidence>
<feature type="compositionally biased region" description="Basic and acidic residues" evidence="4">
    <location>
        <begin position="321"/>
        <end position="341"/>
    </location>
</feature>
<feature type="compositionally biased region" description="Basic and acidic residues" evidence="4">
    <location>
        <begin position="744"/>
        <end position="767"/>
    </location>
</feature>
<feature type="repeat" description="TPR" evidence="3">
    <location>
        <begin position="1940"/>
        <end position="1973"/>
    </location>
</feature>
<feature type="compositionally biased region" description="Low complexity" evidence="4">
    <location>
        <begin position="2652"/>
        <end position="2671"/>
    </location>
</feature>
<feature type="region of interest" description="Disordered" evidence="4">
    <location>
        <begin position="1"/>
        <end position="25"/>
    </location>
</feature>
<feature type="compositionally biased region" description="Low complexity" evidence="4">
    <location>
        <begin position="394"/>
        <end position="407"/>
    </location>
</feature>
<feature type="region of interest" description="Disordered" evidence="4">
    <location>
        <begin position="3076"/>
        <end position="3117"/>
    </location>
</feature>
<dbReference type="PANTHER" id="PTHR15502:SF7">
    <property type="entry name" value="CALCINEURIN-BINDING PROTEIN CABIN-1"/>
    <property type="match status" value="1"/>
</dbReference>
<dbReference type="RefSeq" id="XP_047737917.1">
    <property type="nucleotide sequence ID" value="XM_047881961.1"/>
</dbReference>
<feature type="compositionally biased region" description="Polar residues" evidence="4">
    <location>
        <begin position="2738"/>
        <end position="2763"/>
    </location>
</feature>
<evidence type="ECO:0000256" key="1">
    <source>
        <dbReference type="ARBA" id="ARBA00004123"/>
    </source>
</evidence>
<dbReference type="InterPro" id="IPR033053">
    <property type="entry name" value="Hir3/CABIN1"/>
</dbReference>
<name>A0A979FMG1_HYAAZ</name>
<dbReference type="SMART" id="SM00028">
    <property type="entry name" value="TPR"/>
    <property type="match status" value="4"/>
</dbReference>
<feature type="compositionally biased region" description="Low complexity" evidence="4">
    <location>
        <begin position="1396"/>
        <end position="1405"/>
    </location>
</feature>
<feature type="compositionally biased region" description="Polar residues" evidence="4">
    <location>
        <begin position="2853"/>
        <end position="2870"/>
    </location>
</feature>
<evidence type="ECO:0000256" key="4">
    <source>
        <dbReference type="SAM" id="MobiDB-lite"/>
    </source>
</evidence>
<feature type="region of interest" description="Disordered" evidence="4">
    <location>
        <begin position="2243"/>
        <end position="2266"/>
    </location>
</feature>
<organism evidence="5 6">
    <name type="scientific">Hyalella azteca</name>
    <name type="common">Amphipod</name>
    <dbReference type="NCBI Taxonomy" id="294128"/>
    <lineage>
        <taxon>Eukaryota</taxon>
        <taxon>Metazoa</taxon>
        <taxon>Ecdysozoa</taxon>
        <taxon>Arthropoda</taxon>
        <taxon>Crustacea</taxon>
        <taxon>Multicrustacea</taxon>
        <taxon>Malacostraca</taxon>
        <taxon>Eumalacostraca</taxon>
        <taxon>Peracarida</taxon>
        <taxon>Amphipoda</taxon>
        <taxon>Senticaudata</taxon>
        <taxon>Talitrida</taxon>
        <taxon>Talitroidea</taxon>
        <taxon>Hyalellidae</taxon>
        <taxon>Hyalella</taxon>
    </lineage>
</organism>
<dbReference type="Gene3D" id="1.25.40.10">
    <property type="entry name" value="Tetratricopeptide repeat domain"/>
    <property type="match status" value="2"/>
</dbReference>
<feature type="region of interest" description="Disordered" evidence="4">
    <location>
        <begin position="321"/>
        <end position="414"/>
    </location>
</feature>
<feature type="compositionally biased region" description="Low complexity" evidence="4">
    <location>
        <begin position="1118"/>
        <end position="1133"/>
    </location>
</feature>
<feature type="region of interest" description="Disordered" evidence="4">
    <location>
        <begin position="2579"/>
        <end position="2763"/>
    </location>
</feature>
<feature type="compositionally biased region" description="Basic and acidic residues" evidence="4">
    <location>
        <begin position="967"/>
        <end position="979"/>
    </location>
</feature>
<feature type="region of interest" description="Disordered" evidence="4">
    <location>
        <begin position="1098"/>
        <end position="1136"/>
    </location>
</feature>
<evidence type="ECO:0000313" key="6">
    <source>
        <dbReference type="RefSeq" id="XP_047737917.1"/>
    </source>
</evidence>
<feature type="compositionally biased region" description="Low complexity" evidence="4">
    <location>
        <begin position="2705"/>
        <end position="2733"/>
    </location>
</feature>
<dbReference type="InterPro" id="IPR019734">
    <property type="entry name" value="TPR_rpt"/>
</dbReference>
<evidence type="ECO:0000256" key="2">
    <source>
        <dbReference type="ARBA" id="ARBA00023242"/>
    </source>
</evidence>
<keyword evidence="5" id="KW-1185">Reference proteome</keyword>
<proteinExistence type="predicted"/>
<feature type="region of interest" description="Disordered" evidence="4">
    <location>
        <begin position="3019"/>
        <end position="3040"/>
    </location>
</feature>
<dbReference type="Proteomes" id="UP000694843">
    <property type="component" value="Unplaced"/>
</dbReference>
<feature type="compositionally biased region" description="Low complexity" evidence="4">
    <location>
        <begin position="2983"/>
        <end position="2998"/>
    </location>
</feature>
<feature type="compositionally biased region" description="Polar residues" evidence="4">
    <location>
        <begin position="2965"/>
        <end position="2975"/>
    </location>
</feature>
<gene>
    <name evidence="6" type="primary">LOC108668744</name>
</gene>
<keyword evidence="3" id="KW-0802">TPR repeat</keyword>
<dbReference type="PANTHER" id="PTHR15502">
    <property type="entry name" value="CALCINEURIN-BINDING PROTEIN CABIN 1-RELATED"/>
    <property type="match status" value="1"/>
</dbReference>
<keyword evidence="2" id="KW-0539">Nucleus</keyword>
<feature type="compositionally biased region" description="Polar residues" evidence="4">
    <location>
        <begin position="1023"/>
        <end position="1036"/>
    </location>
</feature>
<feature type="compositionally biased region" description="Polar residues" evidence="4">
    <location>
        <begin position="1"/>
        <end position="12"/>
    </location>
</feature>
<dbReference type="SUPFAM" id="SSF48452">
    <property type="entry name" value="TPR-like"/>
    <property type="match status" value="2"/>
</dbReference>
<feature type="region of interest" description="Disordered" evidence="4">
    <location>
        <begin position="1332"/>
        <end position="1408"/>
    </location>
</feature>
<dbReference type="OrthoDB" id="6376137at2759"/>
<dbReference type="GO" id="GO:0005634">
    <property type="term" value="C:nucleus"/>
    <property type="evidence" value="ECO:0007669"/>
    <property type="project" value="UniProtKB-SubCell"/>
</dbReference>
<feature type="compositionally biased region" description="Acidic residues" evidence="4">
    <location>
        <begin position="786"/>
        <end position="813"/>
    </location>
</feature>
<dbReference type="GeneID" id="108668744"/>
<feature type="compositionally biased region" description="Basic and acidic residues" evidence="4">
    <location>
        <begin position="2594"/>
        <end position="2604"/>
    </location>
</feature>
<feature type="compositionally biased region" description="Polar residues" evidence="4">
    <location>
        <begin position="2621"/>
        <end position="2633"/>
    </location>
</feature>
<feature type="compositionally biased region" description="Low complexity" evidence="4">
    <location>
        <begin position="2893"/>
        <end position="2906"/>
    </location>
</feature>
<feature type="region of interest" description="Disordered" evidence="4">
    <location>
        <begin position="556"/>
        <end position="827"/>
    </location>
</feature>
<dbReference type="GO" id="GO:0006325">
    <property type="term" value="P:chromatin organization"/>
    <property type="evidence" value="ECO:0007669"/>
    <property type="project" value="InterPro"/>
</dbReference>
<feature type="compositionally biased region" description="Acidic residues" evidence="4">
    <location>
        <begin position="1173"/>
        <end position="1192"/>
    </location>
</feature>
<feature type="region of interest" description="Disordered" evidence="4">
    <location>
        <begin position="1152"/>
        <end position="1223"/>
    </location>
</feature>
<feature type="compositionally biased region" description="Polar residues" evidence="4">
    <location>
        <begin position="2921"/>
        <end position="2936"/>
    </location>
</feature>
<reference evidence="6" key="1">
    <citation type="submission" date="2025-08" db="UniProtKB">
        <authorList>
            <consortium name="RefSeq"/>
        </authorList>
    </citation>
    <scope>IDENTIFICATION</scope>
    <source>
        <tissue evidence="6">Whole organism</tissue>
    </source>
</reference>